<keyword evidence="9 13" id="KW-0067">ATP-binding</keyword>
<evidence type="ECO:0000256" key="14">
    <source>
        <dbReference type="RuleBase" id="RU004347"/>
    </source>
</evidence>
<dbReference type="PANTHER" id="PTHR11055">
    <property type="entry name" value="BIFUNCTIONAL 3'-PHOSPHOADENOSINE 5'-PHOSPHOSULFATE SYNTHASE"/>
    <property type="match status" value="1"/>
</dbReference>
<name>A0ABU5L070_9PSED</name>
<keyword evidence="8 13" id="KW-0418">Kinase</keyword>
<evidence type="ECO:0000256" key="3">
    <source>
        <dbReference type="ARBA" id="ARBA00004806"/>
    </source>
</evidence>
<evidence type="ECO:0000256" key="11">
    <source>
        <dbReference type="ARBA" id="ARBA00031393"/>
    </source>
</evidence>
<evidence type="ECO:0000256" key="10">
    <source>
        <dbReference type="ARBA" id="ARBA00029724"/>
    </source>
</evidence>
<comment type="function">
    <text evidence="2 13 14">Catalyzes the synthesis of activated sulfate.</text>
</comment>
<dbReference type="Pfam" id="PF01583">
    <property type="entry name" value="APS_kinase"/>
    <property type="match status" value="1"/>
</dbReference>
<dbReference type="Gene3D" id="3.40.50.300">
    <property type="entry name" value="P-loop containing nucleotide triphosphate hydrolases"/>
    <property type="match status" value="1"/>
</dbReference>
<keyword evidence="7 13" id="KW-0547">Nucleotide-binding</keyword>
<evidence type="ECO:0000313" key="17">
    <source>
        <dbReference type="Proteomes" id="UP001292116"/>
    </source>
</evidence>
<keyword evidence="13" id="KW-0597">Phosphoprotein</keyword>
<protein>
    <recommendedName>
        <fullName evidence="5 13">Adenylyl-sulfate kinase</fullName>
        <ecNumber evidence="5 13">2.7.1.25</ecNumber>
    </recommendedName>
    <alternativeName>
        <fullName evidence="11 13">APS kinase</fullName>
    </alternativeName>
    <alternativeName>
        <fullName evidence="12 13">ATP adenosine-5'-phosphosulfate 3'-phosphotransferase</fullName>
    </alternativeName>
    <alternativeName>
        <fullName evidence="10 13">Adenosine-5'-phosphosulfate kinase</fullName>
    </alternativeName>
</protein>
<dbReference type="HAMAP" id="MF_00065">
    <property type="entry name" value="Adenylyl_sulf_kinase"/>
    <property type="match status" value="1"/>
</dbReference>
<dbReference type="Proteomes" id="UP001292116">
    <property type="component" value="Unassembled WGS sequence"/>
</dbReference>
<dbReference type="GO" id="GO:0004020">
    <property type="term" value="F:adenylylsulfate kinase activity"/>
    <property type="evidence" value="ECO:0007669"/>
    <property type="project" value="UniProtKB-EC"/>
</dbReference>
<dbReference type="NCBIfam" id="NF003013">
    <property type="entry name" value="PRK03846.1"/>
    <property type="match status" value="1"/>
</dbReference>
<comment type="caution">
    <text evidence="16">The sequence shown here is derived from an EMBL/GenBank/DDBJ whole genome shotgun (WGS) entry which is preliminary data.</text>
</comment>
<keyword evidence="6 13" id="KW-0808">Transferase</keyword>
<comment type="catalytic activity">
    <reaction evidence="1 13 14">
        <text>adenosine 5'-phosphosulfate + ATP = 3'-phosphoadenylyl sulfate + ADP + H(+)</text>
        <dbReference type="Rhea" id="RHEA:24152"/>
        <dbReference type="ChEBI" id="CHEBI:15378"/>
        <dbReference type="ChEBI" id="CHEBI:30616"/>
        <dbReference type="ChEBI" id="CHEBI:58243"/>
        <dbReference type="ChEBI" id="CHEBI:58339"/>
        <dbReference type="ChEBI" id="CHEBI:456216"/>
        <dbReference type="EC" id="2.7.1.25"/>
    </reaction>
</comment>
<feature type="domain" description="APS kinase" evidence="15">
    <location>
        <begin position="27"/>
        <end position="175"/>
    </location>
</feature>
<dbReference type="NCBIfam" id="TIGR00455">
    <property type="entry name" value="apsK"/>
    <property type="match status" value="1"/>
</dbReference>
<accession>A0ABU5L070</accession>
<proteinExistence type="inferred from homology"/>
<evidence type="ECO:0000256" key="8">
    <source>
        <dbReference type="ARBA" id="ARBA00022777"/>
    </source>
</evidence>
<comment type="similarity">
    <text evidence="4 13 14">Belongs to the APS kinase family.</text>
</comment>
<evidence type="ECO:0000313" key="16">
    <source>
        <dbReference type="EMBL" id="MDZ5739556.1"/>
    </source>
</evidence>
<evidence type="ECO:0000256" key="13">
    <source>
        <dbReference type="HAMAP-Rule" id="MF_00065"/>
    </source>
</evidence>
<evidence type="ECO:0000256" key="9">
    <source>
        <dbReference type="ARBA" id="ARBA00022840"/>
    </source>
</evidence>
<evidence type="ECO:0000256" key="6">
    <source>
        <dbReference type="ARBA" id="ARBA00022679"/>
    </source>
</evidence>
<keyword evidence="17" id="KW-1185">Reference proteome</keyword>
<dbReference type="CDD" id="cd02027">
    <property type="entry name" value="APSK"/>
    <property type="match status" value="1"/>
</dbReference>
<evidence type="ECO:0000256" key="7">
    <source>
        <dbReference type="ARBA" id="ARBA00022741"/>
    </source>
</evidence>
<dbReference type="RefSeq" id="WP_289332112.1">
    <property type="nucleotide sequence ID" value="NZ_CP128508.1"/>
</dbReference>
<dbReference type="PANTHER" id="PTHR11055:SF1">
    <property type="entry name" value="PAPS SYNTHETASE, ISOFORM D"/>
    <property type="match status" value="1"/>
</dbReference>
<comment type="pathway">
    <text evidence="3 13 14">Sulfur metabolism; hydrogen sulfide biosynthesis; sulfite from sulfate: step 2/3.</text>
</comment>
<dbReference type="SUPFAM" id="SSF52540">
    <property type="entry name" value="P-loop containing nucleoside triphosphate hydrolases"/>
    <property type="match status" value="1"/>
</dbReference>
<dbReference type="EC" id="2.7.1.25" evidence="5 13"/>
<feature type="binding site" evidence="13">
    <location>
        <begin position="33"/>
        <end position="40"/>
    </location>
    <ligand>
        <name>ATP</name>
        <dbReference type="ChEBI" id="CHEBI:30616"/>
    </ligand>
</feature>
<gene>
    <name evidence="13 16" type="primary">cysC</name>
    <name evidence="16" type="ORF">SOW75_15310</name>
</gene>
<organism evidence="16 17">
    <name type="scientific">Pseudomonas asiatica</name>
    <dbReference type="NCBI Taxonomy" id="2219225"/>
    <lineage>
        <taxon>Bacteria</taxon>
        <taxon>Pseudomonadati</taxon>
        <taxon>Pseudomonadota</taxon>
        <taxon>Gammaproteobacteria</taxon>
        <taxon>Pseudomonadales</taxon>
        <taxon>Pseudomonadaceae</taxon>
        <taxon>Pseudomonas</taxon>
    </lineage>
</organism>
<feature type="active site" description="Phosphoserine intermediate" evidence="13">
    <location>
        <position position="107"/>
    </location>
</feature>
<dbReference type="InterPro" id="IPR002891">
    <property type="entry name" value="APS"/>
</dbReference>
<dbReference type="InterPro" id="IPR059117">
    <property type="entry name" value="APS_kinase_dom"/>
</dbReference>
<evidence type="ECO:0000256" key="12">
    <source>
        <dbReference type="ARBA" id="ARBA00031464"/>
    </source>
</evidence>
<sequence length="197" mass="21530">MQNKNIVWQHGVATRDDRRRVLNQVPLTLWLTGLSASGKSVVSYALEAELLKRGLLCAVLDGDNLRHGLNSDLDFSPQARSENIRRAAEVARLMNDIGLIVIVALISPLRTDRQAAQSIVGVDLFREIYVSTALEICESRDPKGLYRAAREGGIAEFTGVSAPYEPPLNPSLMLDTGSVSVHQSVEMICSLIKTTSS</sequence>
<dbReference type="InterPro" id="IPR027417">
    <property type="entry name" value="P-loop_NTPase"/>
</dbReference>
<evidence type="ECO:0000256" key="5">
    <source>
        <dbReference type="ARBA" id="ARBA00012121"/>
    </source>
</evidence>
<evidence type="ECO:0000259" key="15">
    <source>
        <dbReference type="Pfam" id="PF01583"/>
    </source>
</evidence>
<dbReference type="EMBL" id="JAXUBM010000016">
    <property type="protein sequence ID" value="MDZ5739556.1"/>
    <property type="molecule type" value="Genomic_DNA"/>
</dbReference>
<evidence type="ECO:0000256" key="2">
    <source>
        <dbReference type="ARBA" id="ARBA00002632"/>
    </source>
</evidence>
<reference evidence="16 17" key="1">
    <citation type="submission" date="2023-11" db="EMBL/GenBank/DDBJ databases">
        <title>Draft genomes analysis of Pseudomonas asiatica isolated from milk, feces and farm soil of cows suffering from clinical mastitis.</title>
        <authorList>
            <person name="Rahman T."/>
            <person name="Das Z.C."/>
            <person name="Hoque M.N."/>
        </authorList>
    </citation>
    <scope>NUCLEOTIDE SEQUENCE [LARGE SCALE GENOMIC DNA]</scope>
    <source>
        <strain evidence="16 17">2F2</strain>
    </source>
</reference>
<evidence type="ECO:0000256" key="4">
    <source>
        <dbReference type="ARBA" id="ARBA00007008"/>
    </source>
</evidence>
<evidence type="ECO:0000256" key="1">
    <source>
        <dbReference type="ARBA" id="ARBA00001823"/>
    </source>
</evidence>